<feature type="domain" description="ATP-grasp" evidence="4">
    <location>
        <begin position="658"/>
        <end position="913"/>
    </location>
</feature>
<dbReference type="Gene3D" id="3.30.1490.20">
    <property type="entry name" value="ATP-grasp fold, A domain"/>
    <property type="match status" value="1"/>
</dbReference>
<sequence>MMIDKEMTAEPINYPFKFRWTSAIEEFFLSHNIYLLHPFKTRGIYREGEEITLKGPISLEPFASMSGRKGFSNCGAFSYLHSALGSGANVGRYCSIAPYSRLIGNEHPLDRISTHPFACREYYTRWMGRTFEVEAEVPPFENTIRGPLVIQDDAWIGNAALLRGGVTIGYGAVVAAGAVVVRDVPPFAIVGGSPAKVIKYRFDEATIARILDMAWWRYHVRDLVGLDVTDIHAFLDGLQKRIESGEIEEYRPARIDLATAIREISGSESQRSRATRTAMAAPKMRQDFDPSSNNRILEGIMAEGANDFSAVDGLGEERNIARTLISDVALSQGFAVETVRGLIYRVSKDGYEIFFRQNAPEVAIASSRITANRAATRALLTDHGIPVPRGRIFADRKRALTHFRQCMYAQVVKPVRGVGNVDATTGLANEAAFLTAWKKAASKGQRVLVEDHVAGTEVEMVFVAGKLAAAVCRAAHDKCISIIGHLHPSIVALVERAANTLSRSILLGLNLRVKDFSLPADHDENVSVIRVDSNPAIAVPCFANYGQPATELPRMLLDESFRIVKERATGLDSHAPPVIDPAPAHGATCGGDSFKRDYSTQMRLLRQAAYARNLEVTALTPEITLLSDGERQVRFFQGMSDGTLAISRAATGSKDWTKRLLQDAGVHVPQGDLFPAEQIKQAWAFAQSLGMPAVIKPASGSGGAGVTTDITTFPHFEQAWTEALETGSRTVIVEEYHTGRDYRVLVIGNVIRAATQRVPAHLIGDGRHNIDELIALKNERRKSNPHDGSKPVRLTPMMLRNLAEQGMDGRTVLESGHYLQLHSVANIGSGGESVDVSDTAHPDWAEIAVQTRKAVFNPLHIGFDLIAEDIARSPNDQRWVVIEVNANPDMGLHHFVTNGQARDTAGALIEALFPDAGRPTGGKRKAVRMVASCRGKVDAFIRHVWRHAHLRALDGYVLALPLGGFELVYAGAQNAVDDMTETCAVGSATLPLISAQHFDHDGNVPAGFIMMRS</sequence>
<dbReference type="AlphaFoldDB" id="T0GH74"/>
<protein>
    <recommendedName>
        <fullName evidence="4">ATP-grasp domain-containing protein</fullName>
    </recommendedName>
</protein>
<dbReference type="InterPro" id="IPR011004">
    <property type="entry name" value="Trimer_LpxA-like_sf"/>
</dbReference>
<keyword evidence="3" id="KW-0547">Nucleotide-binding</keyword>
<dbReference type="EMBL" id="ATIB01000045">
    <property type="protein sequence ID" value="EQB03086.1"/>
    <property type="molecule type" value="Genomic_DNA"/>
</dbReference>
<proteinExistence type="predicted"/>
<dbReference type="GO" id="GO:0009432">
    <property type="term" value="P:SOS response"/>
    <property type="evidence" value="ECO:0007669"/>
    <property type="project" value="TreeGrafter"/>
</dbReference>
<comment type="caution">
    <text evidence="5">The sequence shown here is derived from an EMBL/GenBank/DDBJ whole genome shotgun (WGS) entry which is preliminary data.</text>
</comment>
<organism evidence="5 6">
    <name type="scientific">Sphingobium baderi LL03</name>
    <dbReference type="NCBI Taxonomy" id="1114964"/>
    <lineage>
        <taxon>Bacteria</taxon>
        <taxon>Pseudomonadati</taxon>
        <taxon>Pseudomonadota</taxon>
        <taxon>Alphaproteobacteria</taxon>
        <taxon>Sphingomonadales</taxon>
        <taxon>Sphingomonadaceae</taxon>
        <taxon>Sphingobium</taxon>
    </lineage>
</organism>
<reference evidence="5 6" key="1">
    <citation type="journal article" date="2013" name="Genome Announc.">
        <title>Draft Genome Sequence of a Hexachlorocyclohexane-Degrading Bacterium, Sphingobium baderi Strain LL03T.</title>
        <authorList>
            <person name="Kaur J."/>
            <person name="Verma H."/>
            <person name="Tripathi C."/>
            <person name="Khurana J.P."/>
            <person name="Lal R."/>
        </authorList>
    </citation>
    <scope>NUCLEOTIDE SEQUENCE [LARGE SCALE GENOMIC DNA]</scope>
    <source>
        <strain evidence="5 6">LL03</strain>
    </source>
</reference>
<dbReference type="CDD" id="cd03349">
    <property type="entry name" value="LbH_XAT"/>
    <property type="match status" value="1"/>
</dbReference>
<dbReference type="eggNOG" id="COG1181">
    <property type="taxonomic scope" value="Bacteria"/>
</dbReference>
<dbReference type="eggNOG" id="COG0110">
    <property type="taxonomic scope" value="Bacteria"/>
</dbReference>
<dbReference type="SUPFAM" id="SSF56059">
    <property type="entry name" value="Glutathione synthetase ATP-binding domain-like"/>
    <property type="match status" value="2"/>
</dbReference>
<dbReference type="InterPro" id="IPR005479">
    <property type="entry name" value="CPAse_ATP-bd"/>
</dbReference>
<keyword evidence="3" id="KW-0067">ATP-binding</keyword>
<keyword evidence="1" id="KW-0808">Transferase</keyword>
<dbReference type="Proteomes" id="UP000015524">
    <property type="component" value="Unassembled WGS sequence"/>
</dbReference>
<dbReference type="PROSITE" id="PS50975">
    <property type="entry name" value="ATP_GRASP"/>
    <property type="match status" value="2"/>
</dbReference>
<feature type="domain" description="ATP-grasp" evidence="4">
    <location>
        <begin position="377"/>
        <end position="561"/>
    </location>
</feature>
<gene>
    <name evidence="5" type="ORF">L485_07035</name>
</gene>
<evidence type="ECO:0000256" key="1">
    <source>
        <dbReference type="ARBA" id="ARBA00022679"/>
    </source>
</evidence>
<dbReference type="PROSITE" id="PS00101">
    <property type="entry name" value="HEXAPEP_TRANSFERASES"/>
    <property type="match status" value="1"/>
</dbReference>
<evidence type="ECO:0000313" key="6">
    <source>
        <dbReference type="Proteomes" id="UP000015524"/>
    </source>
</evidence>
<dbReference type="InterPro" id="IPR018357">
    <property type="entry name" value="Hexapep_transf_CS"/>
</dbReference>
<dbReference type="GO" id="GO:0046872">
    <property type="term" value="F:metal ion binding"/>
    <property type="evidence" value="ECO:0007669"/>
    <property type="project" value="InterPro"/>
</dbReference>
<dbReference type="Gene3D" id="3.30.470.20">
    <property type="entry name" value="ATP-grasp fold, B domain"/>
    <property type="match status" value="3"/>
</dbReference>
<dbReference type="eggNOG" id="COG0189">
    <property type="taxonomic scope" value="Bacteria"/>
</dbReference>
<name>T0GH74_9SPHN</name>
<dbReference type="Pfam" id="PF02786">
    <property type="entry name" value="CPSase_L_D2"/>
    <property type="match status" value="1"/>
</dbReference>
<dbReference type="GO" id="GO:0005524">
    <property type="term" value="F:ATP binding"/>
    <property type="evidence" value="ECO:0007669"/>
    <property type="project" value="UniProtKB-UniRule"/>
</dbReference>
<evidence type="ECO:0000259" key="4">
    <source>
        <dbReference type="PROSITE" id="PS50975"/>
    </source>
</evidence>
<dbReference type="PANTHER" id="PTHR21621:SF0">
    <property type="entry name" value="BETA-CITRYLGLUTAMATE SYNTHASE B-RELATED"/>
    <property type="match status" value="1"/>
</dbReference>
<keyword evidence="6" id="KW-1185">Reference proteome</keyword>
<dbReference type="PATRIC" id="fig|1114964.3.peg.1370"/>
<evidence type="ECO:0000256" key="2">
    <source>
        <dbReference type="ARBA" id="ARBA00022737"/>
    </source>
</evidence>
<dbReference type="Gene3D" id="2.160.10.10">
    <property type="entry name" value="Hexapeptide repeat proteins"/>
    <property type="match status" value="1"/>
</dbReference>
<dbReference type="GO" id="GO:0005737">
    <property type="term" value="C:cytoplasm"/>
    <property type="evidence" value="ECO:0007669"/>
    <property type="project" value="TreeGrafter"/>
</dbReference>
<dbReference type="PANTHER" id="PTHR21621">
    <property type="entry name" value="RIBOSOMAL PROTEIN S6 MODIFICATION PROTEIN"/>
    <property type="match status" value="1"/>
</dbReference>
<evidence type="ECO:0000256" key="3">
    <source>
        <dbReference type="PROSITE-ProRule" id="PRU00409"/>
    </source>
</evidence>
<keyword evidence="2" id="KW-0677">Repeat</keyword>
<accession>T0GH74</accession>
<dbReference type="InterPro" id="IPR011761">
    <property type="entry name" value="ATP-grasp"/>
</dbReference>
<dbReference type="SUPFAM" id="SSF51161">
    <property type="entry name" value="Trimeric LpxA-like enzymes"/>
    <property type="match status" value="1"/>
</dbReference>
<dbReference type="RefSeq" id="WP_021244342.1">
    <property type="nucleotide sequence ID" value="NZ_KQ130472.1"/>
</dbReference>
<dbReference type="GO" id="GO:0018169">
    <property type="term" value="F:ribosomal S6-glutamic acid ligase activity"/>
    <property type="evidence" value="ECO:0007669"/>
    <property type="project" value="TreeGrafter"/>
</dbReference>
<dbReference type="GO" id="GO:0016740">
    <property type="term" value="F:transferase activity"/>
    <property type="evidence" value="ECO:0007669"/>
    <property type="project" value="UniProtKB-KW"/>
</dbReference>
<evidence type="ECO:0000313" key="5">
    <source>
        <dbReference type="EMBL" id="EQB03086.1"/>
    </source>
</evidence>
<dbReference type="InterPro" id="IPR013815">
    <property type="entry name" value="ATP_grasp_subdomain_1"/>
</dbReference>